<feature type="transmembrane region" description="Helical" evidence="1">
    <location>
        <begin position="12"/>
        <end position="36"/>
    </location>
</feature>
<keyword evidence="1" id="KW-1133">Transmembrane helix</keyword>
<reference evidence="3 5" key="2">
    <citation type="submission" date="2016-10" db="EMBL/GenBank/DDBJ databases">
        <authorList>
            <person name="Varghese N."/>
            <person name="Submissions S."/>
        </authorList>
    </citation>
    <scope>NUCLEOTIDE SEQUENCE [LARGE SCALE GENOMIC DNA]</scope>
    <source>
        <strain evidence="3 5">CBMB27</strain>
    </source>
</reference>
<dbReference type="KEGG" id="mphy:MCBMB27_01093"/>
<gene>
    <name evidence="2" type="ORF">MCBMB27_01093</name>
    <name evidence="3" type="ORF">SAMN05192567_10466</name>
</gene>
<dbReference type="AlphaFoldDB" id="A0AAE8L5B4"/>
<reference evidence="2 4" key="1">
    <citation type="submission" date="2016-04" db="EMBL/GenBank/DDBJ databases">
        <title>Complete genome sequencing and analysis of CBMB27, Methylobacterium phyllosphaerae isolated from leaf tissues of rice (Oryza sativa L.).</title>
        <authorList>
            <person name="Lee Y."/>
            <person name="Hwangbo K."/>
            <person name="Chung H."/>
            <person name="Yoo J."/>
            <person name="Kim K.Y."/>
            <person name="Sa T.M."/>
            <person name="Um Y."/>
            <person name="Madhaiyan M."/>
        </authorList>
    </citation>
    <scope>NUCLEOTIDE SEQUENCE [LARGE SCALE GENOMIC DNA]</scope>
    <source>
        <strain evidence="2 4">CBMB27</strain>
    </source>
</reference>
<proteinExistence type="predicted"/>
<dbReference type="RefSeq" id="WP_075380000.1">
    <property type="nucleotide sequence ID" value="NZ_CP015367.1"/>
</dbReference>
<dbReference type="Proteomes" id="UP000185487">
    <property type="component" value="Chromosome"/>
</dbReference>
<evidence type="ECO:0000313" key="4">
    <source>
        <dbReference type="Proteomes" id="UP000185487"/>
    </source>
</evidence>
<organism evidence="3 5">
    <name type="scientific">Methylobacterium phyllosphaerae</name>
    <dbReference type="NCBI Taxonomy" id="418223"/>
    <lineage>
        <taxon>Bacteria</taxon>
        <taxon>Pseudomonadati</taxon>
        <taxon>Pseudomonadota</taxon>
        <taxon>Alphaproteobacteria</taxon>
        <taxon>Hyphomicrobiales</taxon>
        <taxon>Methylobacteriaceae</taxon>
        <taxon>Methylobacterium</taxon>
    </lineage>
</organism>
<evidence type="ECO:0000256" key="1">
    <source>
        <dbReference type="SAM" id="Phobius"/>
    </source>
</evidence>
<protein>
    <submittedName>
        <fullName evidence="3">Uncharacterized protein</fullName>
    </submittedName>
</protein>
<keyword evidence="1" id="KW-0812">Transmembrane</keyword>
<dbReference type="EMBL" id="FOPK01000004">
    <property type="protein sequence ID" value="SFG49166.1"/>
    <property type="molecule type" value="Genomic_DNA"/>
</dbReference>
<evidence type="ECO:0000313" key="5">
    <source>
        <dbReference type="Proteomes" id="UP000199140"/>
    </source>
</evidence>
<keyword evidence="1" id="KW-0472">Membrane</keyword>
<evidence type="ECO:0000313" key="2">
    <source>
        <dbReference type="EMBL" id="APT30384.1"/>
    </source>
</evidence>
<name>A0AAE8L5B4_9HYPH</name>
<accession>A0AAE8L5B4</accession>
<dbReference type="EMBL" id="CP015367">
    <property type="protein sequence ID" value="APT30384.1"/>
    <property type="molecule type" value="Genomic_DNA"/>
</dbReference>
<dbReference type="Proteomes" id="UP000199140">
    <property type="component" value="Unassembled WGS sequence"/>
</dbReference>
<sequence>MPTITDRRPRRGLPVAPVAAALAGWLGVTALTALAVQPETVVALGNPAALAAADDGALVSAGRAYLVIRPAAPGAVRRLYAGGAWLVLPAPGTGCLGAR</sequence>
<keyword evidence="4" id="KW-1185">Reference proteome</keyword>
<evidence type="ECO:0000313" key="3">
    <source>
        <dbReference type="EMBL" id="SFG49166.1"/>
    </source>
</evidence>